<dbReference type="OrthoDB" id="7180669at2"/>
<gene>
    <name evidence="1" type="ORF">F3168_01165</name>
</gene>
<reference evidence="1 2" key="1">
    <citation type="submission" date="2019-09" db="EMBL/GenBank/DDBJ databases">
        <title>Polymorphobacter sp. isolated from a lake in China.</title>
        <authorList>
            <person name="Liu Z."/>
        </authorList>
    </citation>
    <scope>NUCLEOTIDE SEQUENCE [LARGE SCALE GENOMIC DNA]</scope>
    <source>
        <strain evidence="1 2">D40P</strain>
    </source>
</reference>
<accession>A0A7C9GMF8</accession>
<dbReference type="AlphaFoldDB" id="A0A7C9GMF8"/>
<name>A0A7C9GMF8_9SPHN</name>
<proteinExistence type="predicted"/>
<evidence type="ECO:0008006" key="3">
    <source>
        <dbReference type="Google" id="ProtNLM"/>
    </source>
</evidence>
<dbReference type="EMBL" id="WIOL01000001">
    <property type="protein sequence ID" value="MQT15875.1"/>
    <property type="molecule type" value="Genomic_DNA"/>
</dbReference>
<dbReference type="SUPFAM" id="SSF52540">
    <property type="entry name" value="P-loop containing nucleoside triphosphate hydrolases"/>
    <property type="match status" value="1"/>
</dbReference>
<protein>
    <recommendedName>
        <fullName evidence="3">Sulfotransferase family protein</fullName>
    </recommendedName>
</protein>
<dbReference type="InterPro" id="IPR027417">
    <property type="entry name" value="P-loop_NTPase"/>
</dbReference>
<evidence type="ECO:0000313" key="1">
    <source>
        <dbReference type="EMBL" id="MQT15875.1"/>
    </source>
</evidence>
<dbReference type="Proteomes" id="UP000481327">
    <property type="component" value="Unassembled WGS sequence"/>
</dbReference>
<keyword evidence="2" id="KW-1185">Reference proteome</keyword>
<comment type="caution">
    <text evidence="1">The sequence shown here is derived from an EMBL/GenBank/DDBJ whole genome shotgun (WGS) entry which is preliminary data.</text>
</comment>
<evidence type="ECO:0000313" key="2">
    <source>
        <dbReference type="Proteomes" id="UP000481327"/>
    </source>
</evidence>
<sequence length="318" mass="34762">MKARPVLIQTLWRTGGTYLAFRLREANTASLFYEPLHEDFSRHPRGRWDAWASAGMQRELGHPEAAFHYLTDFPTNEAGMVPGHQESFAWQPFALAKGEECPALAGYLEGLAQTAPARAVFKFCRATLRSHWIEDLLGGTTIYVLRDPADMVAAYRARQAGDYFFSQMLRIVLLNADTPVLAPAAALLIARHPDLQALDDDARRAKTLCHVIPMPERIALAAHFWLLSLAAHCRADVLMVDAADFAQASVQQAISEATGLDCELSDARPLDARGGVDVSFADADWREAAIGALACLGNVGPVPPAARRYARLVGGLLT</sequence>
<dbReference type="RefSeq" id="WP_152576339.1">
    <property type="nucleotide sequence ID" value="NZ_JAATJI010000001.1"/>
</dbReference>
<organism evidence="1 2">
    <name type="scientific">Sandarakinorhabdus fusca</name>
    <dbReference type="NCBI Taxonomy" id="1439888"/>
    <lineage>
        <taxon>Bacteria</taxon>
        <taxon>Pseudomonadati</taxon>
        <taxon>Pseudomonadota</taxon>
        <taxon>Alphaproteobacteria</taxon>
        <taxon>Sphingomonadales</taxon>
        <taxon>Sphingosinicellaceae</taxon>
        <taxon>Sandarakinorhabdus</taxon>
    </lineage>
</organism>